<keyword evidence="2" id="KW-0812">Transmembrane</keyword>
<keyword evidence="4" id="KW-1185">Reference proteome</keyword>
<dbReference type="InterPro" id="IPR011993">
    <property type="entry name" value="PH-like_dom_sf"/>
</dbReference>
<name>A0A9Q1BPK1_HOLLE</name>
<dbReference type="Proteomes" id="UP001152320">
    <property type="component" value="Chromosome 13"/>
</dbReference>
<dbReference type="OrthoDB" id="2357150at2759"/>
<organism evidence="3 4">
    <name type="scientific">Holothuria leucospilota</name>
    <name type="common">Black long sea cucumber</name>
    <name type="synonym">Mertensiothuria leucospilota</name>
    <dbReference type="NCBI Taxonomy" id="206669"/>
    <lineage>
        <taxon>Eukaryota</taxon>
        <taxon>Metazoa</taxon>
        <taxon>Echinodermata</taxon>
        <taxon>Eleutherozoa</taxon>
        <taxon>Echinozoa</taxon>
        <taxon>Holothuroidea</taxon>
        <taxon>Aspidochirotacea</taxon>
        <taxon>Aspidochirotida</taxon>
        <taxon>Holothuriidae</taxon>
        <taxon>Holothuria</taxon>
    </lineage>
</organism>
<keyword evidence="2" id="KW-1133">Transmembrane helix</keyword>
<accession>A0A9Q1BPK1</accession>
<dbReference type="Gene3D" id="2.30.29.30">
    <property type="entry name" value="Pleckstrin-homology domain (PH domain)/Phosphotyrosine-binding domain (PTB)"/>
    <property type="match status" value="1"/>
</dbReference>
<keyword evidence="2" id="KW-0472">Membrane</keyword>
<dbReference type="GO" id="GO:0005643">
    <property type="term" value="C:nuclear pore"/>
    <property type="evidence" value="ECO:0007669"/>
    <property type="project" value="TreeGrafter"/>
</dbReference>
<dbReference type="EMBL" id="JAIZAY010000013">
    <property type="protein sequence ID" value="KAJ8030324.1"/>
    <property type="molecule type" value="Genomic_DNA"/>
</dbReference>
<dbReference type="PANTHER" id="PTHR23138">
    <property type="entry name" value="RAN BINDING PROTEIN"/>
    <property type="match status" value="1"/>
</dbReference>
<dbReference type="PANTHER" id="PTHR23138:SF87">
    <property type="entry name" value="E3 SUMO-PROTEIN LIGASE RANBP2"/>
    <property type="match status" value="1"/>
</dbReference>
<evidence type="ECO:0000256" key="1">
    <source>
        <dbReference type="SAM" id="MobiDB-lite"/>
    </source>
</evidence>
<feature type="region of interest" description="Disordered" evidence="1">
    <location>
        <begin position="24"/>
        <end position="55"/>
    </location>
</feature>
<reference evidence="3" key="1">
    <citation type="submission" date="2021-10" db="EMBL/GenBank/DDBJ databases">
        <title>Tropical sea cucumber genome reveals ecological adaptation and Cuvierian tubules defense mechanism.</title>
        <authorList>
            <person name="Chen T."/>
        </authorList>
    </citation>
    <scope>NUCLEOTIDE SEQUENCE</scope>
    <source>
        <strain evidence="3">Nanhai2018</strain>
        <tissue evidence="3">Muscle</tissue>
    </source>
</reference>
<evidence type="ECO:0000313" key="3">
    <source>
        <dbReference type="EMBL" id="KAJ8030324.1"/>
    </source>
</evidence>
<protein>
    <submittedName>
        <fullName evidence="3">Uncharacterized protein</fullName>
    </submittedName>
</protein>
<dbReference type="GO" id="GO:0005096">
    <property type="term" value="F:GTPase activator activity"/>
    <property type="evidence" value="ECO:0007669"/>
    <property type="project" value="TreeGrafter"/>
</dbReference>
<feature type="compositionally biased region" description="Basic and acidic residues" evidence="1">
    <location>
        <begin position="31"/>
        <end position="40"/>
    </location>
</feature>
<comment type="caution">
    <text evidence="3">The sequence shown here is derived from an EMBL/GenBank/DDBJ whole genome shotgun (WGS) entry which is preliminary data.</text>
</comment>
<dbReference type="GO" id="GO:0005737">
    <property type="term" value="C:cytoplasm"/>
    <property type="evidence" value="ECO:0007669"/>
    <property type="project" value="TreeGrafter"/>
</dbReference>
<feature type="transmembrane region" description="Helical" evidence="2">
    <location>
        <begin position="67"/>
        <end position="91"/>
    </location>
</feature>
<sequence length="122" mass="13998">MKILKDPETGKARILMRREQVLKDEDEETKDEVGGYEGDKQQLQVGVAEEEGKEDSGIPKQQSVFTYIHISVLVYILVLYLSLTVCANHYITQHVNLLLMKALMRSWVWRRAMDSSDGDPTE</sequence>
<gene>
    <name evidence="3" type="ORF">HOLleu_26702</name>
</gene>
<dbReference type="InterPro" id="IPR045255">
    <property type="entry name" value="RanBP1-like"/>
</dbReference>
<evidence type="ECO:0000313" key="4">
    <source>
        <dbReference type="Proteomes" id="UP001152320"/>
    </source>
</evidence>
<proteinExistence type="predicted"/>
<evidence type="ECO:0000256" key="2">
    <source>
        <dbReference type="SAM" id="Phobius"/>
    </source>
</evidence>
<dbReference type="AlphaFoldDB" id="A0A9Q1BPK1"/>